<dbReference type="InterPro" id="IPR001663">
    <property type="entry name" value="Rng_hydr_dOase-A"/>
</dbReference>
<dbReference type="InterPro" id="IPR015879">
    <property type="entry name" value="Ring_hydroxy_dOase_asu_C_dom"/>
</dbReference>
<evidence type="ECO:0000256" key="1">
    <source>
        <dbReference type="ARBA" id="ARBA00008751"/>
    </source>
</evidence>
<evidence type="ECO:0000313" key="8">
    <source>
        <dbReference type="EMBL" id="GHF49551.1"/>
    </source>
</evidence>
<evidence type="ECO:0000313" key="9">
    <source>
        <dbReference type="Proteomes" id="UP000626220"/>
    </source>
</evidence>
<dbReference type="CDD" id="cd03469">
    <property type="entry name" value="Rieske_RO_Alpha_N"/>
    <property type="match status" value="1"/>
</dbReference>
<dbReference type="GO" id="GO:0005506">
    <property type="term" value="F:iron ion binding"/>
    <property type="evidence" value="ECO:0007669"/>
    <property type="project" value="InterPro"/>
</dbReference>
<dbReference type="PROSITE" id="PS51296">
    <property type="entry name" value="RIESKE"/>
    <property type="match status" value="1"/>
</dbReference>
<gene>
    <name evidence="8" type="ORF">GCM10017056_21640</name>
</gene>
<name>A0A8J3GY43_9RHOB</name>
<dbReference type="Pfam" id="PF00355">
    <property type="entry name" value="Rieske"/>
    <property type="match status" value="1"/>
</dbReference>
<evidence type="ECO:0000256" key="2">
    <source>
        <dbReference type="ARBA" id="ARBA00022714"/>
    </source>
</evidence>
<dbReference type="PANTHER" id="PTHR43756">
    <property type="entry name" value="CHOLINE MONOOXYGENASE, CHLOROPLASTIC"/>
    <property type="match status" value="1"/>
</dbReference>
<sequence length="410" mass="46018">MLKLAETIHAGPFVVDRACYTDPGIYDLEQKHIFGRSWSFVAHESELAEPGDYRTAEVGGQPIIAVRGNDGKIRGFYNSCRHKATLLLTERSGKCERIRCPYHHWTYDTQGNLKSVPRVEAYGPDFDLDKLGLVEVPAIEQVFGLVFVKLTTEGPDLKSYIADAMPYLEEIALYTDEPLDTIGIYDYLYDGNWKLLMENTVDDYHAEYLHDYAFKQRASVFGMKGNAGFMAEEGSHFSVDLGIHGAFDQKDAAETLVVQQVRNRRVYLNIFPSLIALYNPVWDVTALRVIVPIAVNKTRVVNYVLVPASADSERRRKIGERFHYSWGPGGRAGVDDIEIFSQIQKGLMARHGGRVIVSRGHMNPGPVGGPTEDHAVRSFWAGWRSLMADAVNIGDETANREILERENATS</sequence>
<dbReference type="GO" id="GO:0051537">
    <property type="term" value="F:2 iron, 2 sulfur cluster binding"/>
    <property type="evidence" value="ECO:0007669"/>
    <property type="project" value="UniProtKB-KW"/>
</dbReference>
<evidence type="ECO:0000256" key="4">
    <source>
        <dbReference type="ARBA" id="ARBA00023002"/>
    </source>
</evidence>
<dbReference type="GO" id="GO:0016491">
    <property type="term" value="F:oxidoreductase activity"/>
    <property type="evidence" value="ECO:0007669"/>
    <property type="project" value="UniProtKB-KW"/>
</dbReference>
<comment type="similarity">
    <text evidence="1">Belongs to the bacterial ring-hydroxylating dioxygenase alpha subunit family.</text>
</comment>
<accession>A0A8J3GY43</accession>
<feature type="domain" description="Rieske" evidence="7">
    <location>
        <begin position="39"/>
        <end position="136"/>
    </location>
</feature>
<dbReference type="SUPFAM" id="SSF55961">
    <property type="entry name" value="Bet v1-like"/>
    <property type="match status" value="1"/>
</dbReference>
<dbReference type="Pfam" id="PF00848">
    <property type="entry name" value="Ring_hydroxyl_A"/>
    <property type="match status" value="1"/>
</dbReference>
<keyword evidence="9" id="KW-1185">Reference proteome</keyword>
<keyword evidence="5" id="KW-0408">Iron</keyword>
<evidence type="ECO:0000256" key="5">
    <source>
        <dbReference type="ARBA" id="ARBA00023004"/>
    </source>
</evidence>
<dbReference type="Proteomes" id="UP000626220">
    <property type="component" value="Unassembled WGS sequence"/>
</dbReference>
<dbReference type="Gene3D" id="2.102.10.10">
    <property type="entry name" value="Rieske [2Fe-2S] iron-sulphur domain"/>
    <property type="match status" value="1"/>
</dbReference>
<keyword evidence="2" id="KW-0001">2Fe-2S</keyword>
<keyword evidence="6" id="KW-0411">Iron-sulfur</keyword>
<dbReference type="PANTHER" id="PTHR43756:SF1">
    <property type="entry name" value="3-PHENYLPROPIONATE_CINNAMIC ACID DIOXYGENASE SUBUNIT ALPHA"/>
    <property type="match status" value="1"/>
</dbReference>
<keyword evidence="4" id="KW-0560">Oxidoreductase</keyword>
<dbReference type="InterPro" id="IPR017941">
    <property type="entry name" value="Rieske_2Fe-2S"/>
</dbReference>
<dbReference type="PRINTS" id="PR00090">
    <property type="entry name" value="RNGDIOXGNASE"/>
</dbReference>
<evidence type="ECO:0000259" key="7">
    <source>
        <dbReference type="PROSITE" id="PS51296"/>
    </source>
</evidence>
<dbReference type="EMBL" id="BNCJ01000004">
    <property type="protein sequence ID" value="GHF49551.1"/>
    <property type="molecule type" value="Genomic_DNA"/>
</dbReference>
<comment type="caution">
    <text evidence="8">The sequence shown here is derived from an EMBL/GenBank/DDBJ whole genome shotgun (WGS) entry which is preliminary data.</text>
</comment>
<dbReference type="InterPro" id="IPR036922">
    <property type="entry name" value="Rieske_2Fe-2S_sf"/>
</dbReference>
<dbReference type="AlphaFoldDB" id="A0A8J3GY43"/>
<proteinExistence type="inferred from homology"/>
<dbReference type="Gene3D" id="3.90.380.10">
    <property type="entry name" value="Naphthalene 1,2-dioxygenase Alpha Subunit, Chain A, domain 1"/>
    <property type="match status" value="1"/>
</dbReference>
<evidence type="ECO:0000256" key="6">
    <source>
        <dbReference type="ARBA" id="ARBA00023014"/>
    </source>
</evidence>
<keyword evidence="3" id="KW-0479">Metal-binding</keyword>
<dbReference type="RefSeq" id="WP_189680093.1">
    <property type="nucleotide sequence ID" value="NZ_BNCJ01000004.1"/>
</dbReference>
<dbReference type="SUPFAM" id="SSF50022">
    <property type="entry name" value="ISP domain"/>
    <property type="match status" value="1"/>
</dbReference>
<organism evidence="8 9">
    <name type="scientific">Seohaeicola zhoushanensis</name>
    <dbReference type="NCBI Taxonomy" id="1569283"/>
    <lineage>
        <taxon>Bacteria</taxon>
        <taxon>Pseudomonadati</taxon>
        <taxon>Pseudomonadota</taxon>
        <taxon>Alphaproteobacteria</taxon>
        <taxon>Rhodobacterales</taxon>
        <taxon>Roseobacteraceae</taxon>
        <taxon>Seohaeicola</taxon>
    </lineage>
</organism>
<protein>
    <submittedName>
        <fullName evidence="8">(2Fe-2S)-binding protein</fullName>
    </submittedName>
</protein>
<reference evidence="8" key="1">
    <citation type="journal article" date="2014" name="Int. J. Syst. Evol. Microbiol.">
        <title>Complete genome sequence of Corynebacterium casei LMG S-19264T (=DSM 44701T), isolated from a smear-ripened cheese.</title>
        <authorList>
            <consortium name="US DOE Joint Genome Institute (JGI-PGF)"/>
            <person name="Walter F."/>
            <person name="Albersmeier A."/>
            <person name="Kalinowski J."/>
            <person name="Ruckert C."/>
        </authorList>
    </citation>
    <scope>NUCLEOTIDE SEQUENCE</scope>
    <source>
        <strain evidence="8">KCTC 42650</strain>
    </source>
</reference>
<evidence type="ECO:0000256" key="3">
    <source>
        <dbReference type="ARBA" id="ARBA00022723"/>
    </source>
</evidence>
<reference evidence="8" key="2">
    <citation type="submission" date="2020-09" db="EMBL/GenBank/DDBJ databases">
        <authorList>
            <person name="Sun Q."/>
            <person name="Kim S."/>
        </authorList>
    </citation>
    <scope>NUCLEOTIDE SEQUENCE</scope>
    <source>
        <strain evidence="8">KCTC 42650</strain>
    </source>
</reference>